<proteinExistence type="predicted"/>
<dbReference type="AlphaFoldDB" id="A0A510PQN4"/>
<dbReference type="Proteomes" id="UP000321223">
    <property type="component" value="Unassembled WGS sequence"/>
</dbReference>
<evidence type="ECO:0000313" key="2">
    <source>
        <dbReference type="Proteomes" id="UP000321223"/>
    </source>
</evidence>
<feature type="non-terminal residue" evidence="1">
    <location>
        <position position="1"/>
    </location>
</feature>
<organism evidence="1 2">
    <name type="scientific">Microcystis aeruginosa 11-30S32</name>
    <dbReference type="NCBI Taxonomy" id="2358142"/>
    <lineage>
        <taxon>Bacteria</taxon>
        <taxon>Bacillati</taxon>
        <taxon>Cyanobacteriota</taxon>
        <taxon>Cyanophyceae</taxon>
        <taxon>Oscillatoriophycideae</taxon>
        <taxon>Chroococcales</taxon>
        <taxon>Microcystaceae</taxon>
        <taxon>Microcystis</taxon>
    </lineage>
</organism>
<evidence type="ECO:0000313" key="1">
    <source>
        <dbReference type="EMBL" id="GCA96124.1"/>
    </source>
</evidence>
<gene>
    <name evidence="1" type="ORF">MAE30S32_47760</name>
</gene>
<comment type="caution">
    <text evidence="1">The sequence shown here is derived from an EMBL/GenBank/DDBJ whole genome shotgun (WGS) entry which is preliminary data.</text>
</comment>
<dbReference type="EMBL" id="BHVU01000609">
    <property type="protein sequence ID" value="GCA96124.1"/>
    <property type="molecule type" value="Genomic_DNA"/>
</dbReference>
<name>A0A510PQN4_MICAE</name>
<sequence>NPRIIDGVGVITPAASHGVSTSATVKVVVAVVAGQLIVESITLTIDGIFFAQCEVFNVGTQYPGNRGFHRIAASVEGFYNGISGQINDVAVVTGTPF</sequence>
<protein>
    <submittedName>
        <fullName evidence="1">Uncharacterized protein</fullName>
    </submittedName>
</protein>
<accession>A0A510PQN4</accession>
<reference evidence="1 2" key="1">
    <citation type="journal article" date="2019" name="Appl. Environ. Microbiol.">
        <title>Co-occurrence of broad and narrow host-range viruses infecting the toxic bloom-forming cyanobacterium Microcystis aeruginosa.</title>
        <authorList>
            <person name="Morimoto D."/>
            <person name="Tominaga K."/>
            <person name="Nishimura Y."/>
            <person name="Yoshida N."/>
            <person name="Kimura S."/>
            <person name="Sako Y."/>
            <person name="Yoshida T."/>
        </authorList>
    </citation>
    <scope>NUCLEOTIDE SEQUENCE [LARGE SCALE GENOMIC DNA]</scope>
    <source>
        <strain evidence="1 2">11-30S32</strain>
    </source>
</reference>